<proteinExistence type="predicted"/>
<accession>A0A0H4IMI6</accession>
<dbReference type="KEGG" id="vg:25102521"/>
<dbReference type="GeneID" id="25102521"/>
<dbReference type="RefSeq" id="YP_009160226.1">
    <property type="nucleotide sequence ID" value="NC_027628.1"/>
</dbReference>
<gene>
    <name evidence="1" type="ORF">LAUCHELLY_38</name>
</gene>
<protein>
    <submittedName>
        <fullName evidence="1">Uncharacterized protein</fullName>
    </submittedName>
</protein>
<sequence length="27" mass="2873">MITTPILIAETLAIIILAVALAHDNNQ</sequence>
<dbReference type="Proteomes" id="UP000207685">
    <property type="component" value="Segment"/>
</dbReference>
<keyword evidence="2" id="KW-1185">Reference proteome</keyword>
<dbReference type="EMBL" id="KR337650">
    <property type="protein sequence ID" value="AKO60543.1"/>
    <property type="molecule type" value="Genomic_DNA"/>
</dbReference>
<name>A0A0H4IMI6_9CAUD</name>
<organism evidence="1 2">
    <name type="scientific">Propionibacterium phage Lauchelly</name>
    <dbReference type="NCBI Taxonomy" id="1655015"/>
    <lineage>
        <taxon>Viruses</taxon>
        <taxon>Duplodnaviria</taxon>
        <taxon>Heunggongvirae</taxon>
        <taxon>Uroviricota</taxon>
        <taxon>Caudoviricetes</taxon>
        <taxon>Pahexavirus</taxon>
        <taxon>Pahexavirus lauchelly</taxon>
    </lineage>
</organism>
<reference evidence="1 2" key="1">
    <citation type="submission" date="2015-04" db="EMBL/GenBank/DDBJ databases">
        <authorList>
            <person name="Echon L."/>
            <person name="Gonzales R."/>
            <person name="Van K."/>
            <person name="Wang K.X."/>
            <person name="Reddi K."/>
            <person name="Villella W."/>
            <person name="Bowman C."/>
            <person name="Mould D."/>
            <person name="Parker J.M."/>
            <person name="Sanders E.R."/>
        </authorList>
    </citation>
    <scope>NUCLEOTIDE SEQUENCE [LARGE SCALE GENOMIC DNA]</scope>
</reference>
<evidence type="ECO:0000313" key="1">
    <source>
        <dbReference type="EMBL" id="AKO60543.1"/>
    </source>
</evidence>
<evidence type="ECO:0000313" key="2">
    <source>
        <dbReference type="Proteomes" id="UP000207685"/>
    </source>
</evidence>